<comment type="caution">
    <text evidence="1">The sequence shown here is derived from an EMBL/GenBank/DDBJ whole genome shotgun (WGS) entry which is preliminary data.</text>
</comment>
<dbReference type="EMBL" id="JABRWJ010000004">
    <property type="protein sequence ID" value="NRF68291.1"/>
    <property type="molecule type" value="Genomic_DNA"/>
</dbReference>
<accession>A0ABX2EI89</accession>
<reference evidence="1 2" key="1">
    <citation type="submission" date="2020-05" db="EMBL/GenBank/DDBJ databases">
        <title>Aquincola sp. isolate from soil.</title>
        <authorList>
            <person name="Han J."/>
            <person name="Kim D.-U."/>
        </authorList>
    </citation>
    <scope>NUCLEOTIDE SEQUENCE [LARGE SCALE GENOMIC DNA]</scope>
    <source>
        <strain evidence="1 2">S2</strain>
    </source>
</reference>
<dbReference type="RefSeq" id="WP_173123809.1">
    <property type="nucleotide sequence ID" value="NZ_JABRWJ010000004.1"/>
</dbReference>
<gene>
    <name evidence="1" type="ORF">HLB44_14960</name>
</gene>
<name>A0ABX2EI89_9BURK</name>
<evidence type="ECO:0000313" key="2">
    <source>
        <dbReference type="Proteomes" id="UP000737171"/>
    </source>
</evidence>
<keyword evidence="2" id="KW-1185">Reference proteome</keyword>
<evidence type="ECO:0000313" key="1">
    <source>
        <dbReference type="EMBL" id="NRF68291.1"/>
    </source>
</evidence>
<dbReference type="Proteomes" id="UP000737171">
    <property type="component" value="Unassembled WGS sequence"/>
</dbReference>
<protein>
    <submittedName>
        <fullName evidence="1">DKNYY domain-containing protein</fullName>
    </submittedName>
</protein>
<proteinExistence type="predicted"/>
<sequence>MGLFAWLFGCDSREPYQRKNGVWTFDDEPVGDGRVATLTVLNRRFAKSPAQAFFRATPLADADPATFEALDEHHARDAQRVFQADTYRVSQDYFTTRRVRIRVLEGADPARFQLLTGGYARDDRQAWFEGEPFAVRDVASLEVLDDGWARDKRSGYYLRTPVDGSDGASFAALDLHHARDAKRVWYADHDHGRSPPAVVSRPIRGADPASFKVLERGYACDARRVYWKGQPVDGANAASFVVEPVGGDADARDAARRYKDGRALP</sequence>
<organism evidence="1 2">
    <name type="scientific">Pseudaquabacterium terrae</name>
    <dbReference type="NCBI Taxonomy" id="2732868"/>
    <lineage>
        <taxon>Bacteria</taxon>
        <taxon>Pseudomonadati</taxon>
        <taxon>Pseudomonadota</taxon>
        <taxon>Betaproteobacteria</taxon>
        <taxon>Burkholderiales</taxon>
        <taxon>Sphaerotilaceae</taxon>
        <taxon>Pseudaquabacterium</taxon>
    </lineage>
</organism>